<proteinExistence type="predicted"/>
<comment type="caution">
    <text evidence="1">The sequence shown here is derived from an EMBL/GenBank/DDBJ whole genome shotgun (WGS) entry which is preliminary data.</text>
</comment>
<organism evidence="1 2">
    <name type="scientific">Actinomortierella ambigua</name>
    <dbReference type="NCBI Taxonomy" id="1343610"/>
    <lineage>
        <taxon>Eukaryota</taxon>
        <taxon>Fungi</taxon>
        <taxon>Fungi incertae sedis</taxon>
        <taxon>Mucoromycota</taxon>
        <taxon>Mortierellomycotina</taxon>
        <taxon>Mortierellomycetes</taxon>
        <taxon>Mortierellales</taxon>
        <taxon>Mortierellaceae</taxon>
        <taxon>Actinomortierella</taxon>
    </lineage>
</organism>
<dbReference type="AlphaFoldDB" id="A0A9P6U5H7"/>
<gene>
    <name evidence="1" type="ORF">DFQ27_003515</name>
</gene>
<accession>A0A9P6U5H7</accession>
<name>A0A9P6U5H7_9FUNG</name>
<protein>
    <submittedName>
        <fullName evidence="1">Uncharacterized protein</fullName>
    </submittedName>
</protein>
<reference evidence="1" key="1">
    <citation type="journal article" date="2020" name="Fungal Divers.">
        <title>Resolving the Mortierellaceae phylogeny through synthesis of multi-gene phylogenetics and phylogenomics.</title>
        <authorList>
            <person name="Vandepol N."/>
            <person name="Liber J."/>
            <person name="Desiro A."/>
            <person name="Na H."/>
            <person name="Kennedy M."/>
            <person name="Barry K."/>
            <person name="Grigoriev I.V."/>
            <person name="Miller A.N."/>
            <person name="O'Donnell K."/>
            <person name="Stajich J.E."/>
            <person name="Bonito G."/>
        </authorList>
    </citation>
    <scope>NUCLEOTIDE SEQUENCE</scope>
    <source>
        <strain evidence="1">BC1065</strain>
    </source>
</reference>
<dbReference type="OrthoDB" id="5945708at2759"/>
<dbReference type="Proteomes" id="UP000807716">
    <property type="component" value="Unassembled WGS sequence"/>
</dbReference>
<evidence type="ECO:0000313" key="2">
    <source>
        <dbReference type="Proteomes" id="UP000807716"/>
    </source>
</evidence>
<keyword evidence="2" id="KW-1185">Reference proteome</keyword>
<evidence type="ECO:0000313" key="1">
    <source>
        <dbReference type="EMBL" id="KAG0260458.1"/>
    </source>
</evidence>
<sequence>MNDMTGHFLYRVEYEGVGSQLTNLRRVLSSADKSFRVTISRTVGQDTTPAPASLSPPSVHNNTTAPADYLHIVVKSKPIDTALIELTNIMAQLQGGEFAEEYDAVKDMTGFRNSHIREIELAELAWKVGGAMERISTKVYNVMRNDSQQLYALCLEYLDPATGTISHMNSTDAALSTWSSQDIHTVLRDVADFHAQFLGADSMLLNELSFLENPSRNLMQSLRSTYEAMADTNHRNNSTLFDETLTDAIKSYLKHSNSYWSLLERSPRTLRDVVEFLAFVLPPGSKEWSHYIEYHRLALWSSLERLRRHSADHGMSTSTSTTTITMQQPLWRQDDIRFPTQREYLDVAKVALMDFASLRLSMIGISNSFKTVSWLPRILDSVRSQILMMGPLRPELDKVISASRI</sequence>
<dbReference type="EMBL" id="JAAAJB010000248">
    <property type="protein sequence ID" value="KAG0260458.1"/>
    <property type="molecule type" value="Genomic_DNA"/>
</dbReference>